<feature type="binding site" evidence="10">
    <location>
        <begin position="377"/>
        <end position="378"/>
    </location>
    <ligand>
        <name>ATP</name>
        <dbReference type="ChEBI" id="CHEBI:30616"/>
    </ligand>
</feature>
<dbReference type="SUPFAM" id="SSF52402">
    <property type="entry name" value="Adenine nucleotide alpha hydrolases-like"/>
    <property type="match status" value="1"/>
</dbReference>
<dbReference type="EC" id="6.3.5.4" evidence="3"/>
<dbReference type="PANTHER" id="PTHR43284:SF1">
    <property type="entry name" value="ASPARAGINE SYNTHETASE"/>
    <property type="match status" value="1"/>
</dbReference>
<dbReference type="InterPro" id="IPR006426">
    <property type="entry name" value="Asn_synth_AEB"/>
</dbReference>
<evidence type="ECO:0000256" key="2">
    <source>
        <dbReference type="ARBA" id="ARBA00005752"/>
    </source>
</evidence>
<dbReference type="InterPro" id="IPR051786">
    <property type="entry name" value="ASN_synthetase/amidase"/>
</dbReference>
<organism evidence="13 14">
    <name type="scientific">Paenisporosarcina antarctica</name>
    <dbReference type="NCBI Taxonomy" id="417367"/>
    <lineage>
        <taxon>Bacteria</taxon>
        <taxon>Bacillati</taxon>
        <taxon>Bacillota</taxon>
        <taxon>Bacilli</taxon>
        <taxon>Bacillales</taxon>
        <taxon>Caryophanaceae</taxon>
        <taxon>Paenisporosarcina</taxon>
    </lineage>
</organism>
<keyword evidence="5 10" id="KW-0067">ATP-binding</keyword>
<accession>A0A4P6ZTV9</accession>
<evidence type="ECO:0000256" key="1">
    <source>
        <dbReference type="ARBA" id="ARBA00005187"/>
    </source>
</evidence>
<keyword evidence="9" id="KW-0028">Amino-acid biosynthesis</keyword>
<keyword evidence="7 9" id="KW-0315">Glutamine amidotransferase</keyword>
<evidence type="ECO:0000256" key="4">
    <source>
        <dbReference type="ARBA" id="ARBA00022741"/>
    </source>
</evidence>
<dbReference type="InterPro" id="IPR017932">
    <property type="entry name" value="GATase_2_dom"/>
</dbReference>
<feature type="binding site" evidence="10">
    <location>
        <position position="102"/>
    </location>
    <ligand>
        <name>L-glutamine</name>
        <dbReference type="ChEBI" id="CHEBI:58359"/>
    </ligand>
</feature>
<dbReference type="InterPro" id="IPR029055">
    <property type="entry name" value="Ntn_hydrolases_N"/>
</dbReference>
<evidence type="ECO:0000256" key="5">
    <source>
        <dbReference type="ARBA" id="ARBA00022840"/>
    </source>
</evidence>
<sequence length="615" mass="70818">MCGITGWVHFNRDLRTQASVVEKMTKTLSKRGPDDENVWLNTHAVFGHRRLTVVDPIGGKQPMSKVHHDNRYTLSYNGELYNTEDLRKELLRKGYTFSGHSDTEVLLTSYIEWKEQCVEYFNGIFAFAIWDEKDQKVFIARDRLGVKPLFYSENNGGFLFGSEIKSLLAHPDVKPQLSREGLAEVLAVGPSRKPGSGVFHGIHELRPAHALTISRLGLRIWRYWNVKSEVHTDSLDETAEKVRFLVTDAVERQLVSDVPLCTFLSGGLDSSAITAIAANRYKLDGKDPLHTYSIDYEDNAKFFKANEFQPNADSTYIDKIVDTFGTVHHSSIITQDQLINDLTEAVHVRDLPGMADVDSSLLWFCREIKQDFTVGLSGECADEIFGGYPWFHNVKDLNGTGFPWMRSTNERVSLLKDDWRQKLNLEAYARQAYDETVAETPRLDGESSIDAKRREMFYLNIVWFMTTLLDRKDRMSMGASLEVRVPFADHRLVEYAWNIPWDMKMAGNREKGILRKALDGMLPDEVLYRKKSPYPKTHNPYYTDRVQYWLKEILKDKNSILHELFDRNRLNELVDSKGSAFKVPWFGQLMSGPQLLAHLAQMHVWFKDTRIQIIE</sequence>
<keyword evidence="4 10" id="KW-0547">Nucleotide-binding</keyword>
<gene>
    <name evidence="13" type="primary">asnB</name>
    <name evidence="13" type="ORF">E2636_01445</name>
</gene>
<dbReference type="GO" id="GO:0005829">
    <property type="term" value="C:cytosol"/>
    <property type="evidence" value="ECO:0007669"/>
    <property type="project" value="TreeGrafter"/>
</dbReference>
<dbReference type="Gene3D" id="3.40.50.620">
    <property type="entry name" value="HUPs"/>
    <property type="match status" value="1"/>
</dbReference>
<evidence type="ECO:0000256" key="8">
    <source>
        <dbReference type="ARBA" id="ARBA00048741"/>
    </source>
</evidence>
<dbReference type="InterPro" id="IPR014729">
    <property type="entry name" value="Rossmann-like_a/b/a_fold"/>
</dbReference>
<evidence type="ECO:0000256" key="7">
    <source>
        <dbReference type="ARBA" id="ARBA00022962"/>
    </source>
</evidence>
<evidence type="ECO:0000256" key="9">
    <source>
        <dbReference type="PIRSR" id="PIRSR001589-1"/>
    </source>
</evidence>
<dbReference type="GO" id="GO:0004066">
    <property type="term" value="F:asparagine synthase (glutamine-hydrolyzing) activity"/>
    <property type="evidence" value="ECO:0007669"/>
    <property type="project" value="UniProtKB-EC"/>
</dbReference>
<keyword evidence="14" id="KW-1185">Reference proteome</keyword>
<proteinExistence type="inferred from homology"/>
<comment type="catalytic activity">
    <reaction evidence="8">
        <text>L-aspartate + L-glutamine + ATP + H2O = L-asparagine + L-glutamate + AMP + diphosphate + H(+)</text>
        <dbReference type="Rhea" id="RHEA:12228"/>
        <dbReference type="ChEBI" id="CHEBI:15377"/>
        <dbReference type="ChEBI" id="CHEBI:15378"/>
        <dbReference type="ChEBI" id="CHEBI:29985"/>
        <dbReference type="ChEBI" id="CHEBI:29991"/>
        <dbReference type="ChEBI" id="CHEBI:30616"/>
        <dbReference type="ChEBI" id="CHEBI:33019"/>
        <dbReference type="ChEBI" id="CHEBI:58048"/>
        <dbReference type="ChEBI" id="CHEBI:58359"/>
        <dbReference type="ChEBI" id="CHEBI:456215"/>
        <dbReference type="EC" id="6.3.5.4"/>
    </reaction>
</comment>
<dbReference type="Proteomes" id="UP000294292">
    <property type="component" value="Chromosome"/>
</dbReference>
<dbReference type="GO" id="GO:0005524">
    <property type="term" value="F:ATP binding"/>
    <property type="evidence" value="ECO:0007669"/>
    <property type="project" value="UniProtKB-KW"/>
</dbReference>
<dbReference type="Pfam" id="PF13537">
    <property type="entry name" value="GATase_7"/>
    <property type="match status" value="1"/>
</dbReference>
<evidence type="ECO:0000256" key="3">
    <source>
        <dbReference type="ARBA" id="ARBA00012737"/>
    </source>
</evidence>
<protein>
    <recommendedName>
        <fullName evidence="3">asparagine synthase (glutamine-hydrolyzing)</fullName>
        <ecNumber evidence="3">6.3.5.4</ecNumber>
    </recommendedName>
</protein>
<dbReference type="Pfam" id="PF00733">
    <property type="entry name" value="Asn_synthase"/>
    <property type="match status" value="1"/>
</dbReference>
<comment type="pathway">
    <text evidence="1">Amino-acid biosynthesis; L-asparagine biosynthesis; L-asparagine from L-aspartate (L-Gln route): step 1/1.</text>
</comment>
<keyword evidence="13" id="KW-0436">Ligase</keyword>
<comment type="similarity">
    <text evidence="2">Belongs to the asparagine synthetase family.</text>
</comment>
<dbReference type="KEGG" id="panc:E2636_01445"/>
<dbReference type="Gene3D" id="3.60.20.10">
    <property type="entry name" value="Glutamine Phosphoribosylpyrophosphate, subunit 1, domain 1"/>
    <property type="match status" value="1"/>
</dbReference>
<evidence type="ECO:0000313" key="13">
    <source>
        <dbReference type="EMBL" id="QBP39900.1"/>
    </source>
</evidence>
<feature type="domain" description="Glutamine amidotransferase type-2" evidence="12">
    <location>
        <begin position="2"/>
        <end position="216"/>
    </location>
</feature>
<dbReference type="InterPro" id="IPR001962">
    <property type="entry name" value="Asn_synthase"/>
</dbReference>
<feature type="site" description="Important for beta-aspartyl-AMP intermediate formation" evidence="11">
    <location>
        <position position="379"/>
    </location>
</feature>
<feature type="active site" description="For GATase activity" evidence="9">
    <location>
        <position position="2"/>
    </location>
</feature>
<evidence type="ECO:0000256" key="6">
    <source>
        <dbReference type="ARBA" id="ARBA00022888"/>
    </source>
</evidence>
<dbReference type="CDD" id="cd01991">
    <property type="entry name" value="Asn_synthase_B_C"/>
    <property type="match status" value="1"/>
</dbReference>
<feature type="binding site" evidence="10">
    <location>
        <position position="294"/>
    </location>
    <ligand>
        <name>ATP</name>
        <dbReference type="ChEBI" id="CHEBI:30616"/>
    </ligand>
</feature>
<dbReference type="SUPFAM" id="SSF56235">
    <property type="entry name" value="N-terminal nucleophile aminohydrolases (Ntn hydrolases)"/>
    <property type="match status" value="1"/>
</dbReference>
<dbReference type="GO" id="GO:0006529">
    <property type="term" value="P:asparagine biosynthetic process"/>
    <property type="evidence" value="ECO:0007669"/>
    <property type="project" value="UniProtKB-KW"/>
</dbReference>
<dbReference type="EMBL" id="CP038015">
    <property type="protein sequence ID" value="QBP39900.1"/>
    <property type="molecule type" value="Genomic_DNA"/>
</dbReference>
<keyword evidence="6 9" id="KW-0061">Asparagine biosynthesis</keyword>
<dbReference type="RefSeq" id="WP_134208326.1">
    <property type="nucleotide sequence ID" value="NZ_CP038015.1"/>
</dbReference>
<evidence type="ECO:0000256" key="11">
    <source>
        <dbReference type="PIRSR" id="PIRSR001589-3"/>
    </source>
</evidence>
<dbReference type="PANTHER" id="PTHR43284">
    <property type="entry name" value="ASPARAGINE SYNTHETASE (GLUTAMINE-HYDROLYZING)"/>
    <property type="match status" value="1"/>
</dbReference>
<dbReference type="OrthoDB" id="9763290at2"/>
<evidence type="ECO:0000259" key="12">
    <source>
        <dbReference type="PROSITE" id="PS51278"/>
    </source>
</evidence>
<dbReference type="AlphaFoldDB" id="A0A4P6ZTV9"/>
<reference evidence="13 14" key="1">
    <citation type="submission" date="2019-03" db="EMBL/GenBank/DDBJ databases">
        <title>Complete genome sequence of Paenisporosarcina antarctica CGMCC 1.6503T.</title>
        <authorList>
            <person name="Rong J.-C."/>
            <person name="Chi N.-Y."/>
            <person name="Zhang Q.-F."/>
        </authorList>
    </citation>
    <scope>NUCLEOTIDE SEQUENCE [LARGE SCALE GENOMIC DNA]</scope>
    <source>
        <strain evidence="13 14">CGMCC 1.6503</strain>
    </source>
</reference>
<dbReference type="InterPro" id="IPR033738">
    <property type="entry name" value="AsnB_N"/>
</dbReference>
<dbReference type="PROSITE" id="PS51278">
    <property type="entry name" value="GATASE_TYPE_2"/>
    <property type="match status" value="1"/>
</dbReference>
<dbReference type="NCBIfam" id="TIGR01536">
    <property type="entry name" value="asn_synth_AEB"/>
    <property type="match status" value="1"/>
</dbReference>
<dbReference type="CDD" id="cd00712">
    <property type="entry name" value="AsnB"/>
    <property type="match status" value="1"/>
</dbReference>
<dbReference type="PIRSF" id="PIRSF001589">
    <property type="entry name" value="Asn_synthetase_glu-h"/>
    <property type="match status" value="1"/>
</dbReference>
<evidence type="ECO:0000256" key="10">
    <source>
        <dbReference type="PIRSR" id="PIRSR001589-2"/>
    </source>
</evidence>
<name>A0A4P6ZTV9_9BACL</name>
<evidence type="ECO:0000313" key="14">
    <source>
        <dbReference type="Proteomes" id="UP000294292"/>
    </source>
</evidence>